<dbReference type="InterPro" id="IPR036047">
    <property type="entry name" value="F-box-like_dom_sf"/>
</dbReference>
<dbReference type="OrthoDB" id="695972at2759"/>
<dbReference type="InterPro" id="IPR055302">
    <property type="entry name" value="F-box_dom-containing"/>
</dbReference>
<dbReference type="PANTHER" id="PTHR32141">
    <property type="match status" value="1"/>
</dbReference>
<reference evidence="1" key="1">
    <citation type="submission" date="2018-08" db="EMBL/GenBank/DDBJ databases">
        <authorList>
            <person name="Rossello M."/>
        </authorList>
    </citation>
    <scope>NUCLEOTIDE SEQUENCE [LARGE SCALE GENOMIC DNA]</scope>
    <source>
        <strain evidence="1">cv. Chinese Spring</strain>
    </source>
</reference>
<dbReference type="Gramene" id="TraesROB_scaffold_015477_01G000100.1">
    <property type="protein sequence ID" value="TraesROB_scaffold_015477_01G000100.1"/>
    <property type="gene ID" value="TraesROB_scaffold_015477_01G000100"/>
</dbReference>
<dbReference type="SUPFAM" id="SSF52047">
    <property type="entry name" value="RNI-like"/>
    <property type="match status" value="1"/>
</dbReference>
<dbReference type="PANTHER" id="PTHR32141:SF26">
    <property type="entry name" value="OS08G0328600 PROTEIN"/>
    <property type="match status" value="1"/>
</dbReference>
<dbReference type="Gramene" id="TraesWEE_scaffold_083932_01G000100.1">
    <property type="protein sequence ID" value="TraesWEE_scaffold_083932_01G000100.1"/>
    <property type="gene ID" value="TraesWEE_scaffold_083932_01G000100"/>
</dbReference>
<organism evidence="1">
    <name type="scientific">Triticum aestivum</name>
    <name type="common">Wheat</name>
    <dbReference type="NCBI Taxonomy" id="4565"/>
    <lineage>
        <taxon>Eukaryota</taxon>
        <taxon>Viridiplantae</taxon>
        <taxon>Streptophyta</taxon>
        <taxon>Embryophyta</taxon>
        <taxon>Tracheophyta</taxon>
        <taxon>Spermatophyta</taxon>
        <taxon>Magnoliopsida</taxon>
        <taxon>Liliopsida</taxon>
        <taxon>Poales</taxon>
        <taxon>Poaceae</taxon>
        <taxon>BOP clade</taxon>
        <taxon>Pooideae</taxon>
        <taxon>Triticodae</taxon>
        <taxon>Triticeae</taxon>
        <taxon>Triticinae</taxon>
        <taxon>Triticum</taxon>
    </lineage>
</organism>
<keyword evidence="2" id="KW-1185">Reference proteome</keyword>
<dbReference type="AlphaFoldDB" id="A0A3B6TLH1"/>
<dbReference type="Gramene" id="TraesCAD_scaffold_092021_01G000100.1">
    <property type="protein sequence ID" value="TraesCAD_scaffold_092021_01G000100.1"/>
    <property type="gene ID" value="TraesCAD_scaffold_092021_01G000100"/>
</dbReference>
<reference evidence="1" key="2">
    <citation type="submission" date="2018-10" db="UniProtKB">
        <authorList>
            <consortium name="EnsemblPlants"/>
        </authorList>
    </citation>
    <scope>IDENTIFICATION</scope>
</reference>
<protein>
    <recommendedName>
        <fullName evidence="3">F-box domain-containing protein</fullName>
    </recommendedName>
</protein>
<dbReference type="SUPFAM" id="SSF81383">
    <property type="entry name" value="F-box domain"/>
    <property type="match status" value="1"/>
</dbReference>
<dbReference type="Gramene" id="TraesCLE_scaffold_057714_01G000100.1">
    <property type="protein sequence ID" value="TraesCLE_scaffold_057714_01G000100.1"/>
    <property type="gene ID" value="TraesCLE_scaffold_057714_01G000100"/>
</dbReference>
<dbReference type="Gramene" id="TraesCS7D03G0774100.1">
    <property type="protein sequence ID" value="TraesCS7D03G0774100.1.CDS1"/>
    <property type="gene ID" value="TraesCS7D03G0774100"/>
</dbReference>
<dbReference type="EnsemblPlants" id="TraesCS7D02G325200.1">
    <property type="protein sequence ID" value="TraesCS7D02G325200.1.cds1"/>
    <property type="gene ID" value="TraesCS7D02G325200"/>
</dbReference>
<evidence type="ECO:0000313" key="2">
    <source>
        <dbReference type="Proteomes" id="UP000019116"/>
    </source>
</evidence>
<evidence type="ECO:0008006" key="3">
    <source>
        <dbReference type="Google" id="ProtNLM"/>
    </source>
</evidence>
<dbReference type="OMA" id="VIMRDAR"/>
<evidence type="ECO:0000313" key="1">
    <source>
        <dbReference type="EnsemblPlants" id="TraesCS7D02G325200.1.cds1"/>
    </source>
</evidence>
<name>A0A3B6TLH1_WHEAT</name>
<dbReference type="Proteomes" id="UP000019116">
    <property type="component" value="Chromosome 7D"/>
</dbReference>
<dbReference type="Gramene" id="TraesPARA_EIv1.0_2586270.1">
    <property type="protein sequence ID" value="TraesPARA_EIv1.0_2586270.1.CDS1"/>
    <property type="gene ID" value="TraesPARA_EIv1.0_2586270"/>
</dbReference>
<accession>A0A3B6TLH1</accession>
<dbReference type="Gramene" id="TraesCS7D02G325200.1">
    <property type="protein sequence ID" value="TraesCS7D02G325200.1.cds1"/>
    <property type="gene ID" value="TraesCS7D02G325200"/>
</dbReference>
<proteinExistence type="predicted"/>
<sequence>MTGGDRLSSLPDDLLRHILYFALVKEGATTGALGRRWRSLWPSSGAVNLDSRSYDDLDRYSKRYVIMRDAREAFAAADGNVTKLTFWYSEGEDDDHSDYESFAFHDDVCEAKQDMARELEALLSSPAASRLEELRIGLFYGPDSDAPGAGMLYNFSIGSLPPSRSLRVLHLSKCMNYDHEVHDPFHRLVELRLHLCGVSFHLLQAHLLQGVIDGAPQLATLDLDGSELWTGDPRWQQSVVLRCPRVTTLVLANLDDRCWGDKGQNTMELDAPLLRWFRYQGPVRSLSLKSPQPDMTRVDLRLHVPADVPTDGETCRTFVQSFSNATIVNVDFELLDDQYDGGSVPHLLMYNDAMNFHICHLYFESNP</sequence>